<organism evidence="4 5">
    <name type="scientific">Thermonema lapsum</name>
    <dbReference type="NCBI Taxonomy" id="28195"/>
    <lineage>
        <taxon>Bacteria</taxon>
        <taxon>Pseudomonadati</taxon>
        <taxon>Bacteroidota</taxon>
        <taxon>Cytophagia</taxon>
        <taxon>Cytophagales</taxon>
        <taxon>Thermonemataceae</taxon>
        <taxon>Thermonema</taxon>
    </lineage>
</organism>
<dbReference type="EMBL" id="JAASRN010000002">
    <property type="protein sequence ID" value="NIK73864.1"/>
    <property type="molecule type" value="Genomic_DNA"/>
</dbReference>
<keyword evidence="1 4" id="KW-0808">Transferase</keyword>
<feature type="domain" description="Glycosyl transferase family 1" evidence="2">
    <location>
        <begin position="482"/>
        <end position="602"/>
    </location>
</feature>
<proteinExistence type="predicted"/>
<sequence>MDALYKLASLTHASALQSSYGAVGSYSPHDALIMKKGARIKHLKGNLLHYSFHTIGQQITQINKFSELQSETFYYKGYSASIFSILLKPLWRFFWEYFIKLGILDGFYGFVVSVNAAYEVYLKYAKLKKIIDFEKTRTPHRVCFFTSNVPTRNFEFQYITDIKTAEEHCTQIVLFSSYQSGLIQECKQAGIHCIEKRIKFYVWLGPLFIYLLYRIFERLRIRAFVVNNLFDAQLIHLCIKFGLKAEIYYHIGEKPEDEEKVLRYISAHHPIKKILINHGVPLSNSHLPASKLVYLSNNRITLEHLRHQPKVAILLDKIHRPNCGLGRVSIDFSKALSEQAAQNNFIEFSYLVYGENEPQHLKSRQVFRLKDIHRFIPAHYDNFDILHILHQTPAFRVACSGKKVLTIHDLNFLFTKSKRKARRYLKEVQHMVDNADAVVFISQFTRKVCEQHLKFYPHQILRVIYNGVKLPQETPQRPDFLNFDEPYLFTIGQCLPKKNFHVLIPFVKRLEGRYRLIIAGENDTAYGLYLRKLVEQYNLQNTVILPGPVSEAEKQYLYQHCTAFVFPSLAEGFGLPVIEAMLNHKPVFCSDRTSLKEIGSTHVFFWQTFEPTDMKAVFEYGMSVFDDAHSAAAYAYAQQFSWQKNAQEYYKLYKELLQA</sequence>
<reference evidence="4 5" key="1">
    <citation type="submission" date="2020-03" db="EMBL/GenBank/DDBJ databases">
        <title>Genomic Encyclopedia of Type Strains, Phase IV (KMG-IV): sequencing the most valuable type-strain genomes for metagenomic binning, comparative biology and taxonomic classification.</title>
        <authorList>
            <person name="Goeker M."/>
        </authorList>
    </citation>
    <scope>NUCLEOTIDE SEQUENCE [LARGE SCALE GENOMIC DNA]</scope>
    <source>
        <strain evidence="4 5">DSM 5718</strain>
    </source>
</reference>
<dbReference type="InterPro" id="IPR028098">
    <property type="entry name" value="Glyco_trans_4-like_N"/>
</dbReference>
<evidence type="ECO:0000256" key="1">
    <source>
        <dbReference type="ARBA" id="ARBA00022679"/>
    </source>
</evidence>
<evidence type="ECO:0000313" key="4">
    <source>
        <dbReference type="EMBL" id="NIK73864.1"/>
    </source>
</evidence>
<dbReference type="PANTHER" id="PTHR46401:SF2">
    <property type="entry name" value="GLYCOSYLTRANSFERASE WBBK-RELATED"/>
    <property type="match status" value="1"/>
</dbReference>
<evidence type="ECO:0000259" key="2">
    <source>
        <dbReference type="Pfam" id="PF00534"/>
    </source>
</evidence>
<keyword evidence="5" id="KW-1185">Reference proteome</keyword>
<dbReference type="GO" id="GO:0016757">
    <property type="term" value="F:glycosyltransferase activity"/>
    <property type="evidence" value="ECO:0007669"/>
    <property type="project" value="InterPro"/>
</dbReference>
<dbReference type="CDD" id="cd03809">
    <property type="entry name" value="GT4_MtfB-like"/>
    <property type="match status" value="1"/>
</dbReference>
<dbReference type="InterPro" id="IPR001296">
    <property type="entry name" value="Glyco_trans_1"/>
</dbReference>
<evidence type="ECO:0000259" key="3">
    <source>
        <dbReference type="Pfam" id="PF13439"/>
    </source>
</evidence>
<accession>A0A846MQK5</accession>
<dbReference type="AlphaFoldDB" id="A0A846MQK5"/>
<protein>
    <submittedName>
        <fullName evidence="4">Glycosyltransferase involved in cell wall biosynthesis</fullName>
    </submittedName>
</protein>
<evidence type="ECO:0000313" key="5">
    <source>
        <dbReference type="Proteomes" id="UP000537126"/>
    </source>
</evidence>
<dbReference type="Proteomes" id="UP000537126">
    <property type="component" value="Unassembled WGS sequence"/>
</dbReference>
<dbReference type="SUPFAM" id="SSF53756">
    <property type="entry name" value="UDP-Glycosyltransferase/glycogen phosphorylase"/>
    <property type="match status" value="1"/>
</dbReference>
<dbReference type="RefSeq" id="WP_166919126.1">
    <property type="nucleotide sequence ID" value="NZ_JAASRN010000002.1"/>
</dbReference>
<gene>
    <name evidence="4" type="ORF">FHS56_001377</name>
</gene>
<name>A0A846MQK5_9BACT</name>
<dbReference type="Pfam" id="PF13439">
    <property type="entry name" value="Glyco_transf_4"/>
    <property type="match status" value="1"/>
</dbReference>
<dbReference type="Gene3D" id="3.40.50.2000">
    <property type="entry name" value="Glycogen Phosphorylase B"/>
    <property type="match status" value="2"/>
</dbReference>
<comment type="caution">
    <text evidence="4">The sequence shown here is derived from an EMBL/GenBank/DDBJ whole genome shotgun (WGS) entry which is preliminary data.</text>
</comment>
<dbReference type="PANTHER" id="PTHR46401">
    <property type="entry name" value="GLYCOSYLTRANSFERASE WBBK-RELATED"/>
    <property type="match status" value="1"/>
</dbReference>
<dbReference type="GO" id="GO:0009103">
    <property type="term" value="P:lipopolysaccharide biosynthetic process"/>
    <property type="evidence" value="ECO:0007669"/>
    <property type="project" value="TreeGrafter"/>
</dbReference>
<feature type="domain" description="Glycosyltransferase subfamily 4-like N-terminal" evidence="3">
    <location>
        <begin position="365"/>
        <end position="469"/>
    </location>
</feature>
<dbReference type="Pfam" id="PF00534">
    <property type="entry name" value="Glycos_transf_1"/>
    <property type="match status" value="1"/>
</dbReference>